<accession>A0ABY3T3U8</accession>
<evidence type="ECO:0000313" key="1">
    <source>
        <dbReference type="EMBL" id="UJS26284.1"/>
    </source>
</evidence>
<evidence type="ECO:0000313" key="2">
    <source>
        <dbReference type="Proteomes" id="UP001054801"/>
    </source>
</evidence>
<keyword evidence="2" id="KW-1185">Reference proteome</keyword>
<reference evidence="1" key="1">
    <citation type="journal article" date="2022" name="Microorganisms">
        <title>Two New Species of Filamentous Sulfur Bacteria of the Genus Thiothrix, Thiothrix winogradskyi sp. nov. and 'Candidatus Thiothrix sulfatifontis' sp. nov.</title>
        <authorList>
            <person name="Ravin N.V."/>
            <person name="Rossetti S."/>
            <person name="Beletsky A.V."/>
            <person name="Kadnikov V.V."/>
            <person name="Rudenko T.S."/>
            <person name="Smolyakov D.D."/>
            <person name="Moskvitina M.I."/>
            <person name="Gureeva M.V."/>
            <person name="Mardanov A.V."/>
            <person name="Grabovich M.Y."/>
        </authorList>
    </citation>
    <scope>NUCLEOTIDE SEQUENCE</scope>
    <source>
        <strain evidence="1">CT3</strain>
    </source>
</reference>
<sequence>MSDWLDLALGEVLVHAPECPSLTARSYLDSALRSVGNDIGLETFQRRLLARSGCREYPLDAPVGRAVAGVLGVTLAGTPVAYQRTRDGIRLDDAPHEVGAVLLAEIQLAPQAVMDAPQALQDAVVNLALARLLMIPQQRWSNPALAGTFLALYRMALALMASDAAAADRAQKGVTMPRMRGLRWV</sequence>
<organism evidence="1 2">
    <name type="scientific">Thiothrix winogradskyi</name>
    <dbReference type="NCBI Taxonomy" id="96472"/>
    <lineage>
        <taxon>Bacteria</taxon>
        <taxon>Pseudomonadati</taxon>
        <taxon>Pseudomonadota</taxon>
        <taxon>Gammaproteobacteria</taxon>
        <taxon>Thiotrichales</taxon>
        <taxon>Thiotrichaceae</taxon>
        <taxon>Thiothrix</taxon>
    </lineage>
</organism>
<gene>
    <name evidence="1" type="ORF">L2Y54_09655</name>
</gene>
<dbReference type="EMBL" id="CP091244">
    <property type="protein sequence ID" value="UJS26284.1"/>
    <property type="molecule type" value="Genomic_DNA"/>
</dbReference>
<dbReference type="Proteomes" id="UP001054801">
    <property type="component" value="Chromosome"/>
</dbReference>
<dbReference type="RefSeq" id="WP_236501656.1">
    <property type="nucleotide sequence ID" value="NZ_CP091244.1"/>
</dbReference>
<proteinExistence type="predicted"/>
<protein>
    <submittedName>
        <fullName evidence="1">Uncharacterized protein</fullName>
    </submittedName>
</protein>
<name>A0ABY3T3U8_9GAMM</name>